<keyword evidence="1" id="KW-1133">Transmembrane helix</keyword>
<reference evidence="2" key="2">
    <citation type="journal article" date="2018" name="Nat. Commun.">
        <title>Tailed giant Tupanvirus possesses the most complete translational apparatus of the known virosphere.</title>
        <authorList>
            <person name="Abrahao J."/>
            <person name="Silva L."/>
            <person name="Silva L.S."/>
            <person name="Khalil J.Y.B."/>
            <person name="Rodrigues R."/>
            <person name="Arantes T."/>
            <person name="Assis F."/>
            <person name="Boratto P."/>
            <person name="Andrade M."/>
            <person name="Kroon E.G."/>
            <person name="Ribeiro B."/>
            <person name="Bergier I."/>
            <person name="Seligmann H."/>
            <person name="Ghigo E."/>
            <person name="Colson P."/>
            <person name="Levasseur A."/>
            <person name="Kroemer G."/>
            <person name="Raoult D."/>
            <person name="La Scola B."/>
        </authorList>
    </citation>
    <scope>NUCLEOTIDE SEQUENCE [LARGE SCALE GENOMIC DNA]</scope>
    <source>
        <strain evidence="2">Soda lake</strain>
    </source>
</reference>
<keyword evidence="1" id="KW-0472">Membrane</keyword>
<evidence type="ECO:0000256" key="1">
    <source>
        <dbReference type="SAM" id="Phobius"/>
    </source>
</evidence>
<accession>A0A6N1P4H1</accession>
<sequence>MSCSQDSYYTTNQQGSCGACGGLYDGAAGTHWCSCGHCGQPGCCPAGTNHTGHQSGCGNALCAWNCLPPEPSMDQNSQINCCTGTNLPNNTPNGYCATGWCPNSANCISFMTSYCTGENLKSNECTQFCRNNPGKCDQALIKYCSDSNNYSVPVCGCALPTSQYAILQALTPEGLAVPITCDQRCGTNNAAIRLQGQQNCDINAICVANLSNVNVISKEIQQGITINQNCGQGPVAPGVTPGPPSSPTPSSDGIFQNFENFIKTTQGKVVLGIIIFLILVLIGYTVYASTKKKK</sequence>
<evidence type="ECO:0000313" key="2">
    <source>
        <dbReference type="EMBL" id="QKU35861.1"/>
    </source>
</evidence>
<proteinExistence type="predicted"/>
<keyword evidence="1" id="KW-0812">Transmembrane</keyword>
<dbReference type="RefSeq" id="YP_010782544.1">
    <property type="nucleotide sequence ID" value="NC_075039.1"/>
</dbReference>
<dbReference type="GeneID" id="80519308"/>
<protein>
    <submittedName>
        <fullName evidence="2">Putative orfan</fullName>
    </submittedName>
</protein>
<name>A0A6N1P4H1_9VIRU</name>
<dbReference type="KEGG" id="vg:80519308"/>
<feature type="transmembrane region" description="Helical" evidence="1">
    <location>
        <begin position="269"/>
        <end position="287"/>
    </location>
</feature>
<dbReference type="EMBL" id="KY523104">
    <property type="protein sequence ID" value="QKU35861.1"/>
    <property type="molecule type" value="Genomic_DNA"/>
</dbReference>
<reference evidence="2" key="1">
    <citation type="submission" date="2017-01" db="EMBL/GenBank/DDBJ databases">
        <authorList>
            <person name="Assis F.L."/>
            <person name="Abrahao J.S."/>
            <person name="Silva L."/>
            <person name="Khalil J.B."/>
            <person name="Rodrigues R."/>
            <person name="Silva L.S."/>
            <person name="Arantes T."/>
            <person name="Boratto P."/>
            <person name="Andrade M."/>
            <person name="Kroon E.G."/>
            <person name="Ribeiro B."/>
            <person name="Bergier I."/>
            <person name="Seligmann H."/>
            <person name="Ghigo E."/>
            <person name="Colson P."/>
            <person name="Levasseur A."/>
            <person name="Raoult D."/>
            <person name="Scola B.L."/>
        </authorList>
    </citation>
    <scope>NUCLEOTIDE SEQUENCE</scope>
    <source>
        <strain evidence="2">Soda lake</strain>
    </source>
</reference>
<organism evidence="2">
    <name type="scientific">Tupanvirus soda lake</name>
    <dbReference type="NCBI Taxonomy" id="2126985"/>
    <lineage>
        <taxon>Viruses</taxon>
        <taxon>Varidnaviria</taxon>
        <taxon>Bamfordvirae</taxon>
        <taxon>Nucleocytoviricota</taxon>
        <taxon>Megaviricetes</taxon>
        <taxon>Imitervirales</taxon>
        <taxon>Mimiviridae</taxon>
        <taxon>Megamimivirinae</taxon>
        <taxon>Tupanvirus</taxon>
        <taxon>Tupanvirus salinum</taxon>
    </lineage>
</organism>